<organism evidence="2 3">
    <name type="scientific">Corynascus novoguineensis</name>
    <dbReference type="NCBI Taxonomy" id="1126955"/>
    <lineage>
        <taxon>Eukaryota</taxon>
        <taxon>Fungi</taxon>
        <taxon>Dikarya</taxon>
        <taxon>Ascomycota</taxon>
        <taxon>Pezizomycotina</taxon>
        <taxon>Sordariomycetes</taxon>
        <taxon>Sordariomycetidae</taxon>
        <taxon>Sordariales</taxon>
        <taxon>Chaetomiaceae</taxon>
        <taxon>Corynascus</taxon>
    </lineage>
</organism>
<evidence type="ECO:0000256" key="1">
    <source>
        <dbReference type="SAM" id="MobiDB-lite"/>
    </source>
</evidence>
<proteinExistence type="predicted"/>
<name>A0AAN7HDK0_9PEZI</name>
<gene>
    <name evidence="2" type="ORF">C7999DRAFT_15892</name>
</gene>
<evidence type="ECO:0000313" key="3">
    <source>
        <dbReference type="Proteomes" id="UP001303647"/>
    </source>
</evidence>
<comment type="caution">
    <text evidence="2">The sequence shown here is derived from an EMBL/GenBank/DDBJ whole genome shotgun (WGS) entry which is preliminary data.</text>
</comment>
<accession>A0AAN7HDK0</accession>
<evidence type="ECO:0000313" key="2">
    <source>
        <dbReference type="EMBL" id="KAK4245971.1"/>
    </source>
</evidence>
<dbReference type="EMBL" id="MU857686">
    <property type="protein sequence ID" value="KAK4245971.1"/>
    <property type="molecule type" value="Genomic_DNA"/>
</dbReference>
<sequence>MKCTRCTYLPTGHMLKCCGFCGGDGKPAGQRKCTTCNGTGKGPVAIRYACEEPHKRDRSITLTTGAPPSPAGRGGPSGAGRGGPSAAGRGGPGRRV</sequence>
<feature type="region of interest" description="Disordered" evidence="1">
    <location>
        <begin position="55"/>
        <end position="96"/>
    </location>
</feature>
<dbReference type="AlphaFoldDB" id="A0AAN7HDK0"/>
<reference evidence="2" key="1">
    <citation type="journal article" date="2023" name="Mol. Phylogenet. Evol.">
        <title>Genome-scale phylogeny and comparative genomics of the fungal order Sordariales.</title>
        <authorList>
            <person name="Hensen N."/>
            <person name="Bonometti L."/>
            <person name="Westerberg I."/>
            <person name="Brannstrom I.O."/>
            <person name="Guillou S."/>
            <person name="Cros-Aarteil S."/>
            <person name="Calhoun S."/>
            <person name="Haridas S."/>
            <person name="Kuo A."/>
            <person name="Mondo S."/>
            <person name="Pangilinan J."/>
            <person name="Riley R."/>
            <person name="LaButti K."/>
            <person name="Andreopoulos B."/>
            <person name="Lipzen A."/>
            <person name="Chen C."/>
            <person name="Yan M."/>
            <person name="Daum C."/>
            <person name="Ng V."/>
            <person name="Clum A."/>
            <person name="Steindorff A."/>
            <person name="Ohm R.A."/>
            <person name="Martin F."/>
            <person name="Silar P."/>
            <person name="Natvig D.O."/>
            <person name="Lalanne C."/>
            <person name="Gautier V."/>
            <person name="Ament-Velasquez S.L."/>
            <person name="Kruys A."/>
            <person name="Hutchinson M.I."/>
            <person name="Powell A.J."/>
            <person name="Barry K."/>
            <person name="Miller A.N."/>
            <person name="Grigoriev I.V."/>
            <person name="Debuchy R."/>
            <person name="Gladieux P."/>
            <person name="Hiltunen Thoren M."/>
            <person name="Johannesson H."/>
        </authorList>
    </citation>
    <scope>NUCLEOTIDE SEQUENCE</scope>
    <source>
        <strain evidence="2">CBS 359.72</strain>
    </source>
</reference>
<dbReference type="Proteomes" id="UP001303647">
    <property type="component" value="Unassembled WGS sequence"/>
</dbReference>
<feature type="compositionally biased region" description="Gly residues" evidence="1">
    <location>
        <begin position="72"/>
        <end position="96"/>
    </location>
</feature>
<reference evidence="2" key="2">
    <citation type="submission" date="2023-05" db="EMBL/GenBank/DDBJ databases">
        <authorList>
            <consortium name="Lawrence Berkeley National Laboratory"/>
            <person name="Steindorff A."/>
            <person name="Hensen N."/>
            <person name="Bonometti L."/>
            <person name="Westerberg I."/>
            <person name="Brannstrom I.O."/>
            <person name="Guillou S."/>
            <person name="Cros-Aarteil S."/>
            <person name="Calhoun S."/>
            <person name="Haridas S."/>
            <person name="Kuo A."/>
            <person name="Mondo S."/>
            <person name="Pangilinan J."/>
            <person name="Riley R."/>
            <person name="Labutti K."/>
            <person name="Andreopoulos B."/>
            <person name="Lipzen A."/>
            <person name="Chen C."/>
            <person name="Yanf M."/>
            <person name="Daum C."/>
            <person name="Ng V."/>
            <person name="Clum A."/>
            <person name="Ohm R."/>
            <person name="Martin F."/>
            <person name="Silar P."/>
            <person name="Natvig D."/>
            <person name="Lalanne C."/>
            <person name="Gautier V."/>
            <person name="Ament-Velasquez S.L."/>
            <person name="Kruys A."/>
            <person name="Hutchinson M.I."/>
            <person name="Powell A.J."/>
            <person name="Barry K."/>
            <person name="Miller A.N."/>
            <person name="Grigoriev I.V."/>
            <person name="Debuchy R."/>
            <person name="Gladieux P."/>
            <person name="Thoren M.H."/>
            <person name="Johannesson H."/>
        </authorList>
    </citation>
    <scope>NUCLEOTIDE SEQUENCE</scope>
    <source>
        <strain evidence="2">CBS 359.72</strain>
    </source>
</reference>
<keyword evidence="3" id="KW-1185">Reference proteome</keyword>
<protein>
    <submittedName>
        <fullName evidence="2">Uncharacterized protein</fullName>
    </submittedName>
</protein>